<dbReference type="InterPro" id="IPR024185">
    <property type="entry name" value="FTHF_cligase-like_sf"/>
</dbReference>
<evidence type="ECO:0000313" key="2">
    <source>
        <dbReference type="EMBL" id="MCZ4244438.1"/>
    </source>
</evidence>
<dbReference type="Proteomes" id="UP001144347">
    <property type="component" value="Unassembled WGS sequence"/>
</dbReference>
<dbReference type="InterPro" id="IPR003741">
    <property type="entry name" value="LUD_dom"/>
</dbReference>
<comment type="caution">
    <text evidence="2">The sequence shown here is derived from an EMBL/GenBank/DDBJ whole genome shotgun (WGS) entry which is preliminary data.</text>
</comment>
<protein>
    <submittedName>
        <fullName evidence="2">LUD domain-containing protein</fullName>
    </submittedName>
</protein>
<keyword evidence="3" id="KW-1185">Reference proteome</keyword>
<dbReference type="Gene3D" id="3.40.50.10420">
    <property type="entry name" value="NagB/RpiA/CoA transferase-like"/>
    <property type="match status" value="1"/>
</dbReference>
<dbReference type="SUPFAM" id="SSF100950">
    <property type="entry name" value="NagB/RpiA/CoA transferase-like"/>
    <property type="match status" value="1"/>
</dbReference>
<accession>A0ABT4L936</accession>
<evidence type="ECO:0000313" key="3">
    <source>
        <dbReference type="Proteomes" id="UP001144347"/>
    </source>
</evidence>
<reference evidence="2" key="1">
    <citation type="submission" date="2022-12" db="EMBL/GenBank/DDBJ databases">
        <title>Genome sequence of HCMS5-2.</title>
        <authorList>
            <person name="Woo H."/>
        </authorList>
    </citation>
    <scope>NUCLEOTIDE SEQUENCE</scope>
    <source>
        <strain evidence="2">HCMS5-2</strain>
    </source>
</reference>
<dbReference type="RefSeq" id="WP_269427506.1">
    <property type="nucleotide sequence ID" value="NZ_JAPWGM010000003.1"/>
</dbReference>
<proteinExistence type="predicted"/>
<evidence type="ECO:0000259" key="1">
    <source>
        <dbReference type="Pfam" id="PF02589"/>
    </source>
</evidence>
<dbReference type="PANTHER" id="PTHR43682">
    <property type="entry name" value="LACTATE UTILIZATION PROTEIN C"/>
    <property type="match status" value="1"/>
</dbReference>
<dbReference type="PANTHER" id="PTHR43682:SF1">
    <property type="entry name" value="LACTATE UTILIZATION PROTEIN C"/>
    <property type="match status" value="1"/>
</dbReference>
<name>A0ABT4L936_9SPHI</name>
<dbReference type="Pfam" id="PF02589">
    <property type="entry name" value="LUD_dom"/>
    <property type="match status" value="1"/>
</dbReference>
<sequence>MAIDSREIILKGILEHKPKSITTLPDLNFSKGSGEGLHKFIASASFNGSKVYRISGLTELRKYVRENFSSSDKILTTIAALNDIAKQAEFSEQDDPHDLEDVDLTILKAQLGVAENGALWLTEELLGHRVLPFITQHLILILNENEIVSSMNDAYQKIGDQDYNYGVFISGPSKTADIEQSLVIGAHGARSLGIFMMQEN</sequence>
<organism evidence="2 3">
    <name type="scientific">Pedobacter punctiformis</name>
    <dbReference type="NCBI Taxonomy" id="3004097"/>
    <lineage>
        <taxon>Bacteria</taxon>
        <taxon>Pseudomonadati</taxon>
        <taxon>Bacteroidota</taxon>
        <taxon>Sphingobacteriia</taxon>
        <taxon>Sphingobacteriales</taxon>
        <taxon>Sphingobacteriaceae</taxon>
        <taxon>Pedobacter</taxon>
    </lineage>
</organism>
<dbReference type="InterPro" id="IPR037171">
    <property type="entry name" value="NagB/RpiA_transferase-like"/>
</dbReference>
<dbReference type="EMBL" id="JAPWGM010000003">
    <property type="protein sequence ID" value="MCZ4244438.1"/>
    <property type="molecule type" value="Genomic_DNA"/>
</dbReference>
<feature type="domain" description="LUD" evidence="1">
    <location>
        <begin position="93"/>
        <end position="192"/>
    </location>
</feature>
<gene>
    <name evidence="2" type="ORF">O0955_10530</name>
</gene>